<comment type="caution">
    <text evidence="2">The sequence shown here is derived from an EMBL/GenBank/DDBJ whole genome shotgun (WGS) entry which is preliminary data.</text>
</comment>
<organism evidence="2 3">
    <name type="scientific">Rhodotorula mucilaginosa</name>
    <name type="common">Yeast</name>
    <name type="synonym">Rhodotorula rubra</name>
    <dbReference type="NCBI Taxonomy" id="5537"/>
    <lineage>
        <taxon>Eukaryota</taxon>
        <taxon>Fungi</taxon>
        <taxon>Dikarya</taxon>
        <taxon>Basidiomycota</taxon>
        <taxon>Pucciniomycotina</taxon>
        <taxon>Microbotryomycetes</taxon>
        <taxon>Sporidiobolales</taxon>
        <taxon>Sporidiobolaceae</taxon>
        <taxon>Rhodotorula</taxon>
    </lineage>
</organism>
<keyword evidence="3" id="KW-1185">Reference proteome</keyword>
<feature type="compositionally biased region" description="Polar residues" evidence="1">
    <location>
        <begin position="46"/>
        <end position="55"/>
    </location>
</feature>
<name>A0A9P7B481_RHOMI</name>
<evidence type="ECO:0000313" key="3">
    <source>
        <dbReference type="Proteomes" id="UP000777482"/>
    </source>
</evidence>
<proteinExistence type="predicted"/>
<protein>
    <submittedName>
        <fullName evidence="2">Uncharacterized protein</fullName>
    </submittedName>
</protein>
<dbReference type="EMBL" id="PUHQ01000082">
    <property type="protein sequence ID" value="KAG0657370.1"/>
    <property type="molecule type" value="Genomic_DNA"/>
</dbReference>
<dbReference type="Proteomes" id="UP000777482">
    <property type="component" value="Unassembled WGS sequence"/>
</dbReference>
<dbReference type="OrthoDB" id="21617at2759"/>
<sequence length="209" mass="23319">MDQNDLEALLASLRQAQDAPTAPAPAPAPAPLQAAPPAAAPPPVPSQSDLESLLSTLRALPGAQNPQSPAPESVPPPQPSRGRDLTKHSFQESLPILNALALDPAFLDKIEAIWDEQKNWELRMKDERNRLVLELKRSAISPVAQSQKLREWDRALQTRWVKLQHEQQEQLKSLGVPTFHRTTEPTLLKRQERLIEVLVGFLEDRDENS</sequence>
<feature type="region of interest" description="Disordered" evidence="1">
    <location>
        <begin position="1"/>
        <end position="85"/>
    </location>
</feature>
<evidence type="ECO:0000313" key="2">
    <source>
        <dbReference type="EMBL" id="KAG0657370.1"/>
    </source>
</evidence>
<dbReference type="AlphaFoldDB" id="A0A9P7B481"/>
<accession>A0A9P7B481</accession>
<evidence type="ECO:0000256" key="1">
    <source>
        <dbReference type="SAM" id="MobiDB-lite"/>
    </source>
</evidence>
<gene>
    <name evidence="2" type="ORF">C6P46_006554</name>
</gene>
<feature type="compositionally biased region" description="Pro residues" evidence="1">
    <location>
        <begin position="68"/>
        <end position="79"/>
    </location>
</feature>
<reference evidence="2 3" key="1">
    <citation type="submission" date="2020-11" db="EMBL/GenBank/DDBJ databases">
        <title>Kefir isolates.</title>
        <authorList>
            <person name="Marcisauskas S."/>
            <person name="Kim Y."/>
            <person name="Blasche S."/>
        </authorList>
    </citation>
    <scope>NUCLEOTIDE SEQUENCE [LARGE SCALE GENOMIC DNA]</scope>
    <source>
        <strain evidence="2 3">KR</strain>
    </source>
</reference>